<keyword evidence="2" id="KW-0812">Transmembrane</keyword>
<evidence type="ECO:0000256" key="2">
    <source>
        <dbReference type="SAM" id="Phobius"/>
    </source>
</evidence>
<organism evidence="3">
    <name type="scientific">Kwoniella bestiolae CBS 10118</name>
    <dbReference type="NCBI Taxonomy" id="1296100"/>
    <lineage>
        <taxon>Eukaryota</taxon>
        <taxon>Fungi</taxon>
        <taxon>Dikarya</taxon>
        <taxon>Basidiomycota</taxon>
        <taxon>Agaricomycotina</taxon>
        <taxon>Tremellomycetes</taxon>
        <taxon>Tremellales</taxon>
        <taxon>Cryptococcaceae</taxon>
        <taxon>Kwoniella</taxon>
    </lineage>
</organism>
<dbReference type="EMBL" id="KI894018">
    <property type="protein sequence ID" value="OCF29249.1"/>
    <property type="molecule type" value="Genomic_DNA"/>
</dbReference>
<dbReference type="OrthoDB" id="2101715at2759"/>
<sequence length="352" mass="39716">MKLPYNRPWLMEISDHPSCPESVRVGVQKMLTFLWLNRIMPFQWQAPYELAAEVLERVIREIEEDEGEQSMGNGNGHGHGDGVANGNGSGDKTSPIKVIDFCSGAGGPIRKIERRINKSRKSPVPFLLSDLNPPLDQWKRTYGPPLLSSSSSAGSTQNPISYIPYSVDATNATSSNMGGILDERHLRTFFLSFHHFNEEAARSVLVDAMRGSEGICIFELQQCNLRSLFMIAMLGPLSWVLTPFTRPTIAILFFTYIIPLIPLTLLIDGSISVYRTRSISHILRLTNLASLTLQLENQDDGSKEDYEWDWEFGKRRHTWPWGEMIYIVGRKKRFDDGEDGDAGYEEGDEGEI</sequence>
<feature type="transmembrane region" description="Helical" evidence="2">
    <location>
        <begin position="248"/>
        <end position="267"/>
    </location>
</feature>
<gene>
    <name evidence="3" type="ORF">I302_00745</name>
    <name evidence="4" type="ORF">I302_102060</name>
</gene>
<dbReference type="GeneID" id="30205144"/>
<feature type="compositionally biased region" description="Gly residues" evidence="1">
    <location>
        <begin position="73"/>
        <end position="89"/>
    </location>
</feature>
<reference evidence="4" key="2">
    <citation type="submission" date="2013-07" db="EMBL/GenBank/DDBJ databases">
        <authorList>
            <consortium name="The Broad Institute Genome Sequencing Platform"/>
            <person name="Cuomo C."/>
            <person name="Litvintseva A."/>
            <person name="Chen Y."/>
            <person name="Heitman J."/>
            <person name="Sun S."/>
            <person name="Springer D."/>
            <person name="Dromer F."/>
            <person name="Young S.K."/>
            <person name="Zeng Q."/>
            <person name="Gargeya S."/>
            <person name="Fitzgerald M."/>
            <person name="Abouelleil A."/>
            <person name="Alvarado L."/>
            <person name="Berlin A.M."/>
            <person name="Chapman S.B."/>
            <person name="Dewar J."/>
            <person name="Goldberg J."/>
            <person name="Griggs A."/>
            <person name="Gujja S."/>
            <person name="Hansen M."/>
            <person name="Howarth C."/>
            <person name="Imamovic A."/>
            <person name="Larimer J."/>
            <person name="McCowan C."/>
            <person name="Murphy C."/>
            <person name="Pearson M."/>
            <person name="Priest M."/>
            <person name="Roberts A."/>
            <person name="Saif S."/>
            <person name="Shea T."/>
            <person name="Sykes S."/>
            <person name="Wortman J."/>
            <person name="Nusbaum C."/>
            <person name="Birren B."/>
        </authorList>
    </citation>
    <scope>NUCLEOTIDE SEQUENCE</scope>
    <source>
        <strain evidence="4">CBS 10118</strain>
    </source>
</reference>
<dbReference type="VEuPathDB" id="FungiDB:I302_00745"/>
<name>A0A1B9GE01_9TREE</name>
<dbReference type="Proteomes" id="UP000092730">
    <property type="component" value="Chromosome 1"/>
</dbReference>
<keyword evidence="2" id="KW-0472">Membrane</keyword>
<reference evidence="3" key="1">
    <citation type="submission" date="2013-07" db="EMBL/GenBank/DDBJ databases">
        <title>The Genome Sequence of Cryptococcus bestiolae CBS10118.</title>
        <authorList>
            <consortium name="The Broad Institute Genome Sequencing Platform"/>
            <person name="Cuomo C."/>
            <person name="Litvintseva A."/>
            <person name="Chen Y."/>
            <person name="Heitman J."/>
            <person name="Sun S."/>
            <person name="Springer D."/>
            <person name="Dromer F."/>
            <person name="Young S.K."/>
            <person name="Zeng Q."/>
            <person name="Gargeya S."/>
            <person name="Fitzgerald M."/>
            <person name="Abouelleil A."/>
            <person name="Alvarado L."/>
            <person name="Berlin A.M."/>
            <person name="Chapman S.B."/>
            <person name="Dewar J."/>
            <person name="Goldberg J."/>
            <person name="Griggs A."/>
            <person name="Gujja S."/>
            <person name="Hansen M."/>
            <person name="Howarth C."/>
            <person name="Imamovic A."/>
            <person name="Larimer J."/>
            <person name="McCowan C."/>
            <person name="Murphy C."/>
            <person name="Pearson M."/>
            <person name="Priest M."/>
            <person name="Roberts A."/>
            <person name="Saif S."/>
            <person name="Shea T."/>
            <person name="Sykes S."/>
            <person name="Wortman J."/>
            <person name="Nusbaum C."/>
            <person name="Birren B."/>
        </authorList>
    </citation>
    <scope>NUCLEOTIDE SEQUENCE [LARGE SCALE GENOMIC DNA]</scope>
    <source>
        <strain evidence="3">CBS 10118</strain>
    </source>
</reference>
<keyword evidence="2" id="KW-1133">Transmembrane helix</keyword>
<dbReference type="AlphaFoldDB" id="A0A1B9GE01"/>
<reference evidence="3" key="3">
    <citation type="submission" date="2014-01" db="EMBL/GenBank/DDBJ databases">
        <title>Evolution of pathogenesis and genome organization in the Tremellales.</title>
        <authorList>
            <person name="Cuomo C."/>
            <person name="Litvintseva A."/>
            <person name="Heitman J."/>
            <person name="Chen Y."/>
            <person name="Sun S."/>
            <person name="Springer D."/>
            <person name="Dromer F."/>
            <person name="Young S."/>
            <person name="Zeng Q."/>
            <person name="Chapman S."/>
            <person name="Gujja S."/>
            <person name="Saif S."/>
            <person name="Birren B."/>
        </authorList>
    </citation>
    <scope>NUCLEOTIDE SEQUENCE</scope>
    <source>
        <strain evidence="3">CBS 10118</strain>
    </source>
</reference>
<evidence type="ECO:0000313" key="4">
    <source>
        <dbReference type="EMBL" id="WVW80087.1"/>
    </source>
</evidence>
<protein>
    <submittedName>
        <fullName evidence="3">Uncharacterized protein</fullName>
    </submittedName>
</protein>
<keyword evidence="5" id="KW-1185">Reference proteome</keyword>
<dbReference type="KEGG" id="kbi:30205144"/>
<reference evidence="4" key="4">
    <citation type="submission" date="2024-02" db="EMBL/GenBank/DDBJ databases">
        <title>Comparative genomics of Cryptococcus and Kwoniella reveals pathogenesis evolution and contrasting modes of karyotype evolution via chromosome fusion or intercentromeric recombination.</title>
        <authorList>
            <person name="Coelho M.A."/>
            <person name="David-Palma M."/>
            <person name="Shea T."/>
            <person name="Bowers K."/>
            <person name="McGinley-Smith S."/>
            <person name="Mohammad A.W."/>
            <person name="Gnirke A."/>
            <person name="Yurkov A.M."/>
            <person name="Nowrousian M."/>
            <person name="Sun S."/>
            <person name="Cuomo C.A."/>
            <person name="Heitman J."/>
        </authorList>
    </citation>
    <scope>NUCLEOTIDE SEQUENCE</scope>
    <source>
        <strain evidence="4">CBS 10118</strain>
    </source>
</reference>
<accession>A0A1B9GE01</accession>
<dbReference type="STRING" id="1296100.A0A1B9GE01"/>
<evidence type="ECO:0000256" key="1">
    <source>
        <dbReference type="SAM" id="MobiDB-lite"/>
    </source>
</evidence>
<evidence type="ECO:0000313" key="5">
    <source>
        <dbReference type="Proteomes" id="UP000092730"/>
    </source>
</evidence>
<feature type="region of interest" description="Disordered" evidence="1">
    <location>
        <begin position="65"/>
        <end position="90"/>
    </location>
</feature>
<proteinExistence type="predicted"/>
<dbReference type="EMBL" id="CP144541">
    <property type="protein sequence ID" value="WVW80087.1"/>
    <property type="molecule type" value="Genomic_DNA"/>
</dbReference>
<dbReference type="RefSeq" id="XP_019050319.1">
    <property type="nucleotide sequence ID" value="XM_019187441.1"/>
</dbReference>
<evidence type="ECO:0000313" key="3">
    <source>
        <dbReference type="EMBL" id="OCF29249.1"/>
    </source>
</evidence>